<evidence type="ECO:0000259" key="1">
    <source>
        <dbReference type="PROSITE" id="PS50987"/>
    </source>
</evidence>
<dbReference type="InterPro" id="IPR036390">
    <property type="entry name" value="WH_DNA-bd_sf"/>
</dbReference>
<evidence type="ECO:0000313" key="5">
    <source>
        <dbReference type="Proteomes" id="UP000182654"/>
    </source>
</evidence>
<evidence type="ECO:0000313" key="2">
    <source>
        <dbReference type="EMBL" id="OIN04982.1"/>
    </source>
</evidence>
<dbReference type="Proteomes" id="UP000181686">
    <property type="component" value="Unassembled WGS sequence"/>
</dbReference>
<reference evidence="2 4" key="1">
    <citation type="submission" date="2016-08" db="EMBL/GenBank/DDBJ databases">
        <title>Draft genome sequence of the type strain of Pseudomonas extremorientalis LMG 19695T isolated from drinking water reservoir.</title>
        <authorList>
            <person name="Tambong J.T."/>
        </authorList>
    </citation>
    <scope>NUCLEOTIDE SEQUENCE [LARGE SCALE GENOMIC DNA]</scope>
    <source>
        <strain evidence="2 4">LMG 19695</strain>
    </source>
</reference>
<dbReference type="GO" id="GO:0003700">
    <property type="term" value="F:DNA-binding transcription factor activity"/>
    <property type="evidence" value="ECO:0007669"/>
    <property type="project" value="InterPro"/>
</dbReference>
<dbReference type="EMBL" id="MDGK01000058">
    <property type="protein sequence ID" value="OIN04982.1"/>
    <property type="molecule type" value="Genomic_DNA"/>
</dbReference>
<gene>
    <name evidence="2" type="ORF">BFN10_24005</name>
    <name evidence="3" type="ORF">SAMN04490184_0901</name>
</gene>
<evidence type="ECO:0000313" key="4">
    <source>
        <dbReference type="Proteomes" id="UP000181686"/>
    </source>
</evidence>
<dbReference type="Proteomes" id="UP000182654">
    <property type="component" value="Chromosome I"/>
</dbReference>
<dbReference type="SMART" id="SM00418">
    <property type="entry name" value="HTH_ARSR"/>
    <property type="match status" value="1"/>
</dbReference>
<reference evidence="3 5" key="2">
    <citation type="submission" date="2016-10" db="EMBL/GenBank/DDBJ databases">
        <authorList>
            <person name="Varghese N."/>
            <person name="Submissions S."/>
        </authorList>
    </citation>
    <scope>NUCLEOTIDE SEQUENCE [LARGE SCALE GENOMIC DNA]</scope>
    <source>
        <strain evidence="3 5">BS2774</strain>
    </source>
</reference>
<proteinExistence type="predicted"/>
<dbReference type="GO" id="GO:0097063">
    <property type="term" value="F:cadmium ion sensor activity"/>
    <property type="evidence" value="ECO:0007669"/>
    <property type="project" value="TreeGrafter"/>
</dbReference>
<accession>A0A1H0KPF2</accession>
<dbReference type="InterPro" id="IPR052543">
    <property type="entry name" value="HTH_Metal-responsive_Reg"/>
</dbReference>
<dbReference type="InterPro" id="IPR011991">
    <property type="entry name" value="ArsR-like_HTH"/>
</dbReference>
<dbReference type="GO" id="GO:0032791">
    <property type="term" value="F:lead ion binding"/>
    <property type="evidence" value="ECO:0007669"/>
    <property type="project" value="TreeGrafter"/>
</dbReference>
<dbReference type="GO" id="GO:0046686">
    <property type="term" value="P:response to cadmium ion"/>
    <property type="evidence" value="ECO:0007669"/>
    <property type="project" value="TreeGrafter"/>
</dbReference>
<dbReference type="EMBL" id="LT629708">
    <property type="protein sequence ID" value="SDO57673.1"/>
    <property type="molecule type" value="Genomic_DNA"/>
</dbReference>
<dbReference type="CDD" id="cd00090">
    <property type="entry name" value="HTH_ARSR"/>
    <property type="match status" value="1"/>
</dbReference>
<organism evidence="2 4">
    <name type="scientific">Pseudomonas extremorientalis</name>
    <dbReference type="NCBI Taxonomy" id="169669"/>
    <lineage>
        <taxon>Bacteria</taxon>
        <taxon>Pseudomonadati</taxon>
        <taxon>Pseudomonadota</taxon>
        <taxon>Gammaproteobacteria</taxon>
        <taxon>Pseudomonadales</taxon>
        <taxon>Pseudomonadaceae</taxon>
        <taxon>Pseudomonas</taxon>
    </lineage>
</organism>
<keyword evidence="5" id="KW-1185">Reference proteome</keyword>
<protein>
    <submittedName>
        <fullName evidence="2 3">Transcriptional regulator</fullName>
    </submittedName>
</protein>
<name>A0A1H0KPF2_9PSED</name>
<keyword evidence="3" id="KW-0238">DNA-binding</keyword>
<dbReference type="PANTHER" id="PTHR39168">
    <property type="entry name" value="TRANSCRIPTIONAL REGULATOR-RELATED"/>
    <property type="match status" value="1"/>
</dbReference>
<dbReference type="PANTHER" id="PTHR39168:SF1">
    <property type="entry name" value="TRANSCRIPTIONAL REGULATORY PROTEIN"/>
    <property type="match status" value="1"/>
</dbReference>
<dbReference type="GO" id="GO:0010288">
    <property type="term" value="P:response to lead ion"/>
    <property type="evidence" value="ECO:0007669"/>
    <property type="project" value="TreeGrafter"/>
</dbReference>
<dbReference type="SUPFAM" id="SSF46785">
    <property type="entry name" value="Winged helix' DNA-binding domain"/>
    <property type="match status" value="1"/>
</dbReference>
<feature type="domain" description="HTH arsR-type" evidence="1">
    <location>
        <begin position="2"/>
        <end position="97"/>
    </location>
</feature>
<dbReference type="GO" id="GO:0003677">
    <property type="term" value="F:DNA binding"/>
    <property type="evidence" value="ECO:0007669"/>
    <property type="project" value="UniProtKB-KW"/>
</dbReference>
<dbReference type="PRINTS" id="PR00778">
    <property type="entry name" value="HTHARSR"/>
</dbReference>
<dbReference type="InterPro" id="IPR036388">
    <property type="entry name" value="WH-like_DNA-bd_sf"/>
</dbReference>
<evidence type="ECO:0000313" key="3">
    <source>
        <dbReference type="EMBL" id="SDO57673.1"/>
    </source>
</evidence>
<dbReference type="AlphaFoldDB" id="A0A1H0KPF2"/>
<dbReference type="Gene3D" id="1.10.10.10">
    <property type="entry name" value="Winged helix-like DNA-binding domain superfamily/Winged helix DNA-binding domain"/>
    <property type="match status" value="1"/>
</dbReference>
<dbReference type="RefSeq" id="WP_071491780.1">
    <property type="nucleotide sequence ID" value="NZ_CP117459.1"/>
</dbReference>
<dbReference type="InterPro" id="IPR001845">
    <property type="entry name" value="HTH_ArsR_DNA-bd_dom"/>
</dbReference>
<sequence length="239" mass="26285">MDVEPSELRLAHVAAAIADPARARMLCCLLDGRARTATELAVVAQKSSSTASSHFQKLLEQGLVTMISQGKHRYFQLANSDVAHALEALLAISSFELPAFKPSTPCHLRHARSCYDHLAGELGVKVHDALLEREWMALQQGMYQLTPTGMEGMAELGLDLTARVQARRRFAYPCLDWSQRCAHVGGALGALLLDHMLLGGWLARTLDSRALTVTAKGRRRLASVFDIQCGDRSQRPVRE</sequence>
<dbReference type="PROSITE" id="PS50987">
    <property type="entry name" value="HTH_ARSR_2"/>
    <property type="match status" value="1"/>
</dbReference>
<dbReference type="Pfam" id="PF12840">
    <property type="entry name" value="HTH_20"/>
    <property type="match status" value="1"/>
</dbReference>